<keyword evidence="2" id="KW-1185">Reference proteome</keyword>
<comment type="caution">
    <text evidence="1">The sequence shown here is derived from an EMBL/GenBank/DDBJ whole genome shotgun (WGS) entry which is preliminary data.</text>
</comment>
<evidence type="ECO:0000313" key="1">
    <source>
        <dbReference type="EMBL" id="MPC44752.1"/>
    </source>
</evidence>
<reference evidence="1 2" key="1">
    <citation type="submission" date="2019-05" db="EMBL/GenBank/DDBJ databases">
        <title>Another draft genome of Portunus trituberculatus and its Hox gene families provides insights of decapod evolution.</title>
        <authorList>
            <person name="Jeong J.-H."/>
            <person name="Song I."/>
            <person name="Kim S."/>
            <person name="Choi T."/>
            <person name="Kim D."/>
            <person name="Ryu S."/>
            <person name="Kim W."/>
        </authorList>
    </citation>
    <scope>NUCLEOTIDE SEQUENCE [LARGE SCALE GENOMIC DNA]</scope>
    <source>
        <tissue evidence="1">Muscle</tissue>
    </source>
</reference>
<evidence type="ECO:0000313" key="2">
    <source>
        <dbReference type="Proteomes" id="UP000324222"/>
    </source>
</evidence>
<protein>
    <submittedName>
        <fullName evidence="1">All-trans-retinol 13,14-reductase</fullName>
    </submittedName>
</protein>
<accession>A0A5B7FE56</accession>
<dbReference type="Proteomes" id="UP000324222">
    <property type="component" value="Unassembled WGS sequence"/>
</dbReference>
<dbReference type="AlphaFoldDB" id="A0A5B7FE56"/>
<sequence>MVVELLDHSTGMTLFRAERSVTERSKGLGSTIWVVGGDWLPFSFTNIADTLCHGDKDLGEQSVGMEELHVDELTTNTCGNEEIAVKPLKSAPLPTETLAAGFPSNLAIRSLITAIMPLITMFRQSSWLSLAKRSVVSKIITDSSGQACGVEVKKGKEVVRVAAPIIISDAGKIMCWK</sequence>
<gene>
    <name evidence="1" type="primary">Retsat</name>
    <name evidence="1" type="ORF">E2C01_038434</name>
</gene>
<dbReference type="EMBL" id="VSRR010006422">
    <property type="protein sequence ID" value="MPC44752.1"/>
    <property type="molecule type" value="Genomic_DNA"/>
</dbReference>
<organism evidence="1 2">
    <name type="scientific">Portunus trituberculatus</name>
    <name type="common">Swimming crab</name>
    <name type="synonym">Neptunus trituberculatus</name>
    <dbReference type="NCBI Taxonomy" id="210409"/>
    <lineage>
        <taxon>Eukaryota</taxon>
        <taxon>Metazoa</taxon>
        <taxon>Ecdysozoa</taxon>
        <taxon>Arthropoda</taxon>
        <taxon>Crustacea</taxon>
        <taxon>Multicrustacea</taxon>
        <taxon>Malacostraca</taxon>
        <taxon>Eumalacostraca</taxon>
        <taxon>Eucarida</taxon>
        <taxon>Decapoda</taxon>
        <taxon>Pleocyemata</taxon>
        <taxon>Brachyura</taxon>
        <taxon>Eubrachyura</taxon>
        <taxon>Portunoidea</taxon>
        <taxon>Portunidae</taxon>
        <taxon>Portuninae</taxon>
        <taxon>Portunus</taxon>
    </lineage>
</organism>
<name>A0A5B7FE56_PORTR</name>
<proteinExistence type="predicted"/>